<evidence type="ECO:0000313" key="2">
    <source>
        <dbReference type="EMBL" id="PDS23497.1"/>
    </source>
</evidence>
<reference evidence="3 5" key="2">
    <citation type="submission" date="2019-06" db="EMBL/GenBank/DDBJ databases">
        <title>Genomic Encyclopedia of Archaeal and Bacterial Type Strains, Phase II (KMG-II): from individual species to whole genera.</title>
        <authorList>
            <person name="Goeker M."/>
        </authorList>
    </citation>
    <scope>NUCLEOTIDE SEQUENCE [LARGE SCALE GENOMIC DNA]</scope>
    <source>
        <strain evidence="3 5">DSM 24789</strain>
    </source>
</reference>
<feature type="transmembrane region" description="Helical" evidence="1">
    <location>
        <begin position="44"/>
        <end position="61"/>
    </location>
</feature>
<reference evidence="2 4" key="1">
    <citation type="submission" date="2017-09" db="EMBL/GenBank/DDBJ databases">
        <title>Whole genomes of Flavobacteriaceae.</title>
        <authorList>
            <person name="Stine C."/>
            <person name="Li C."/>
            <person name="Tadesse D."/>
        </authorList>
    </citation>
    <scope>NUCLEOTIDE SEQUENCE [LARGE SCALE GENOMIC DNA]</scope>
    <source>
        <strain evidence="2 4">ATCC 35036</strain>
    </source>
</reference>
<organism evidence="2 4">
    <name type="scientific">Flavobacterium branchiophilum</name>
    <dbReference type="NCBI Taxonomy" id="55197"/>
    <lineage>
        <taxon>Bacteria</taxon>
        <taxon>Pseudomonadati</taxon>
        <taxon>Bacteroidota</taxon>
        <taxon>Flavobacteriia</taxon>
        <taxon>Flavobacteriales</taxon>
        <taxon>Flavobacteriaceae</taxon>
        <taxon>Flavobacterium</taxon>
    </lineage>
</organism>
<dbReference type="EMBL" id="VFPJ01000001">
    <property type="protein sequence ID" value="TQM40325.1"/>
    <property type="molecule type" value="Genomic_DNA"/>
</dbReference>
<evidence type="ECO:0000313" key="5">
    <source>
        <dbReference type="Proteomes" id="UP000320773"/>
    </source>
</evidence>
<evidence type="ECO:0000313" key="4">
    <source>
        <dbReference type="Proteomes" id="UP000220828"/>
    </source>
</evidence>
<dbReference type="RefSeq" id="WP_014085379.1">
    <property type="nucleotide sequence ID" value="NZ_CBCSFI010000022.1"/>
</dbReference>
<dbReference type="OrthoDB" id="1452530at2"/>
<accession>A0A2H3KAB5</accession>
<gene>
    <name evidence="2" type="ORF">B0A77_10765</name>
    <name evidence="3" type="ORF">BC670_1206</name>
</gene>
<protein>
    <submittedName>
        <fullName evidence="2">Uncharacterized protein</fullName>
    </submittedName>
</protein>
<dbReference type="EMBL" id="PCMW01000059">
    <property type="protein sequence ID" value="PDS23497.1"/>
    <property type="molecule type" value="Genomic_DNA"/>
</dbReference>
<keyword evidence="1" id="KW-0812">Transmembrane</keyword>
<evidence type="ECO:0000256" key="1">
    <source>
        <dbReference type="SAM" id="Phobius"/>
    </source>
</evidence>
<dbReference type="Proteomes" id="UP000320773">
    <property type="component" value="Unassembled WGS sequence"/>
</dbReference>
<dbReference type="AlphaFoldDB" id="A0A2H3KAB5"/>
<feature type="transmembrane region" description="Helical" evidence="1">
    <location>
        <begin position="303"/>
        <end position="324"/>
    </location>
</feature>
<dbReference type="Proteomes" id="UP000220828">
    <property type="component" value="Unassembled WGS sequence"/>
</dbReference>
<proteinExistence type="predicted"/>
<sequence>MNTNSNSTTDQDIDLSVLTDKVKSFFGNIAFSLFKCILFLKNNSRVFAFLIIGGGILGYTIDHFSKSYRHELIVTPYYGSVDYLYTKIDYLQTKINQNDQAFFKSIGVQEAENVNEIEVEPIIDLYNFINNGTAGNKDENSQNFEMIKLLAEESDINKVIKEKLTSKNYNRHLITISTKKVVSEKNTITPLLLYLNNDAYLNKIRAIYTANVKDKIQKNEEVIKQIDGLLNSFAATSNSTQQNNKLVYYNENTQLNELIATKNGLIRDIGLQKIELINLDYFIKATSTVVNLKNTSKIYQKKTILLPIIFVIGYILYSFLSLFYKKQAAKLNPVS</sequence>
<evidence type="ECO:0000313" key="3">
    <source>
        <dbReference type="EMBL" id="TQM40325.1"/>
    </source>
</evidence>
<keyword evidence="1" id="KW-1133">Transmembrane helix</keyword>
<dbReference type="OMA" id="YMENESA"/>
<keyword evidence="1" id="KW-0472">Membrane</keyword>
<name>A0A2H3KAB5_9FLAO</name>
<comment type="caution">
    <text evidence="2">The sequence shown here is derived from an EMBL/GenBank/DDBJ whole genome shotgun (WGS) entry which is preliminary data.</text>
</comment>